<dbReference type="EMBL" id="BMGK01000011">
    <property type="protein sequence ID" value="GGD99553.1"/>
    <property type="molecule type" value="Genomic_DNA"/>
</dbReference>
<protein>
    <submittedName>
        <fullName evidence="2">Uncharacterized protein</fullName>
    </submittedName>
</protein>
<accession>A0A8J2YC29</accession>
<feature type="region of interest" description="Disordered" evidence="1">
    <location>
        <begin position="1"/>
        <end position="61"/>
    </location>
</feature>
<feature type="compositionally biased region" description="Basic and acidic residues" evidence="1">
    <location>
        <begin position="1"/>
        <end position="30"/>
    </location>
</feature>
<dbReference type="RefSeq" id="WP_188442823.1">
    <property type="nucleotide sequence ID" value="NZ_BMGK01000011.1"/>
</dbReference>
<organism evidence="2 3">
    <name type="scientific">Planktosalinus lacus</name>
    <dbReference type="NCBI Taxonomy" id="1526573"/>
    <lineage>
        <taxon>Bacteria</taxon>
        <taxon>Pseudomonadati</taxon>
        <taxon>Bacteroidota</taxon>
        <taxon>Flavobacteriia</taxon>
        <taxon>Flavobacteriales</taxon>
        <taxon>Flavobacteriaceae</taxon>
        <taxon>Planktosalinus</taxon>
    </lineage>
</organism>
<feature type="compositionally biased region" description="Polar residues" evidence="1">
    <location>
        <begin position="31"/>
        <end position="42"/>
    </location>
</feature>
<reference evidence="2" key="1">
    <citation type="journal article" date="2014" name="Int. J. Syst. Evol. Microbiol.">
        <title>Complete genome sequence of Corynebacterium casei LMG S-19264T (=DSM 44701T), isolated from a smear-ripened cheese.</title>
        <authorList>
            <consortium name="US DOE Joint Genome Institute (JGI-PGF)"/>
            <person name="Walter F."/>
            <person name="Albersmeier A."/>
            <person name="Kalinowski J."/>
            <person name="Ruckert C."/>
        </authorList>
    </citation>
    <scope>NUCLEOTIDE SEQUENCE</scope>
    <source>
        <strain evidence="2">CGMCC 1.12924</strain>
    </source>
</reference>
<comment type="caution">
    <text evidence="2">The sequence shown here is derived from an EMBL/GenBank/DDBJ whole genome shotgun (WGS) entry which is preliminary data.</text>
</comment>
<dbReference type="Proteomes" id="UP000652231">
    <property type="component" value="Unassembled WGS sequence"/>
</dbReference>
<sequence length="61" mass="7223">MQRKQRENNESNERNEESNERNAESNERNAKSNWKPTGNQPALQPALRKENQLRPIAENYN</sequence>
<proteinExistence type="predicted"/>
<gene>
    <name evidence="2" type="ORF">GCM10011312_23750</name>
</gene>
<name>A0A8J2YC29_9FLAO</name>
<evidence type="ECO:0000256" key="1">
    <source>
        <dbReference type="SAM" id="MobiDB-lite"/>
    </source>
</evidence>
<evidence type="ECO:0000313" key="2">
    <source>
        <dbReference type="EMBL" id="GGD99553.1"/>
    </source>
</evidence>
<reference evidence="2" key="2">
    <citation type="submission" date="2020-09" db="EMBL/GenBank/DDBJ databases">
        <authorList>
            <person name="Sun Q."/>
            <person name="Zhou Y."/>
        </authorList>
    </citation>
    <scope>NUCLEOTIDE SEQUENCE</scope>
    <source>
        <strain evidence="2">CGMCC 1.12924</strain>
    </source>
</reference>
<evidence type="ECO:0000313" key="3">
    <source>
        <dbReference type="Proteomes" id="UP000652231"/>
    </source>
</evidence>
<keyword evidence="3" id="KW-1185">Reference proteome</keyword>
<dbReference type="AlphaFoldDB" id="A0A8J2YC29"/>